<dbReference type="Gene3D" id="1.10.10.1110">
    <property type="entry name" value="Methyltransferase PG1098, N-terminal domain"/>
    <property type="match status" value="1"/>
</dbReference>
<protein>
    <submittedName>
        <fullName evidence="3">SAM-dependent methyltransferase</fullName>
    </submittedName>
</protein>
<dbReference type="Proteomes" id="UP001211105">
    <property type="component" value="Unassembled WGS sequence"/>
</dbReference>
<evidence type="ECO:0000259" key="2">
    <source>
        <dbReference type="Pfam" id="PF22013"/>
    </source>
</evidence>
<sequence>MTIMNDKTREFVAMHRDEDVCELALKAKRVEGLDLSLALDQIAGWQIASKKLPQWASCEGIIYPPHISMEQCSSQFTAQYKSEIAQTLLASAATVRARVSDSAESDMQTAKNVFQLSDSPESDTLVAKRAMVDLTGGFGVDFSYLARGFSQATYVERQRHLCDLAEHNMAALGLDQARIVCDDGVKYLDNMDPADLIYIDPARRDEHGARTYAIEDCTPNVLELRDLLLAKSQCTLVKLSPMLDWRKAVADFDGAVREVHIVATGNECKELLLVLGRPAQADARDGVDGAGSHRRPAAHAHMGQMDIRARQTSNGKTPLARTRVEQMNGGMDLADTVGSFDGESKAERTVAASHDGRYAAPHVFCVNDDQRIDYDSAAYTQGLRIGGKPLPEAKNYLYEPNASIMKAGCFDLVEERFGVTQIGPSSHLFVSEQQIADFPGRGFAIEAVGSMNKKDIKRLLNGAKQANIAVRNFPLTAPQLRKKLKLADGGTVYLFGTTMQGGDHVLLRTSKI</sequence>
<dbReference type="InterPro" id="IPR054168">
    <property type="entry name" value="PG_1098_Fer"/>
</dbReference>
<dbReference type="InterPro" id="IPR041497">
    <property type="entry name" value="Thump-like"/>
</dbReference>
<accession>A0AAW5ZX35</accession>
<organism evidence="3 4">
    <name type="scientific">Bifidobacterium catenulatum</name>
    <dbReference type="NCBI Taxonomy" id="1686"/>
    <lineage>
        <taxon>Bacteria</taxon>
        <taxon>Bacillati</taxon>
        <taxon>Actinomycetota</taxon>
        <taxon>Actinomycetes</taxon>
        <taxon>Bifidobacteriales</taxon>
        <taxon>Bifidobacteriaceae</taxon>
        <taxon>Bifidobacterium</taxon>
    </lineage>
</organism>
<dbReference type="InterPro" id="IPR029063">
    <property type="entry name" value="SAM-dependent_MTases_sf"/>
</dbReference>
<dbReference type="Pfam" id="PF22013">
    <property type="entry name" value="PG_1098_Fer"/>
    <property type="match status" value="1"/>
</dbReference>
<dbReference type="Pfam" id="PF18096">
    <property type="entry name" value="Thump_like"/>
    <property type="match status" value="1"/>
</dbReference>
<proteinExistence type="predicted"/>
<keyword evidence="3" id="KW-0489">Methyltransferase</keyword>
<evidence type="ECO:0000313" key="3">
    <source>
        <dbReference type="EMBL" id="MDB1161340.1"/>
    </source>
</evidence>
<dbReference type="AlphaFoldDB" id="A0AAW5ZX35"/>
<dbReference type="RefSeq" id="WP_195223240.1">
    <property type="nucleotide sequence ID" value="NZ_JADMXZ010000001.1"/>
</dbReference>
<reference evidence="3" key="1">
    <citation type="submission" date="2023-01" db="EMBL/GenBank/DDBJ databases">
        <title>Human gut microbiome strain richness.</title>
        <authorList>
            <person name="Chen-Liaw A."/>
        </authorList>
    </citation>
    <scope>NUCLEOTIDE SEQUENCE</scope>
    <source>
        <strain evidence="3">BSD2780120875st1_E5_BSD2780120875b_170604</strain>
    </source>
</reference>
<dbReference type="SUPFAM" id="SSF53335">
    <property type="entry name" value="S-adenosyl-L-methionine-dependent methyltransferases"/>
    <property type="match status" value="1"/>
</dbReference>
<dbReference type="EMBL" id="JAQKGX010000001">
    <property type="protein sequence ID" value="MDB1161340.1"/>
    <property type="molecule type" value="Genomic_DNA"/>
</dbReference>
<evidence type="ECO:0000259" key="1">
    <source>
        <dbReference type="Pfam" id="PF18096"/>
    </source>
</evidence>
<dbReference type="GO" id="GO:0008168">
    <property type="term" value="F:methyltransferase activity"/>
    <property type="evidence" value="ECO:0007669"/>
    <property type="project" value="UniProtKB-KW"/>
</dbReference>
<feature type="domain" description="THUMP-like" evidence="1">
    <location>
        <begin position="440"/>
        <end position="509"/>
    </location>
</feature>
<keyword evidence="3" id="KW-0808">Transferase</keyword>
<gene>
    <name evidence="3" type="ORF">PL707_03415</name>
</gene>
<comment type="caution">
    <text evidence="3">The sequence shown here is derived from an EMBL/GenBank/DDBJ whole genome shotgun (WGS) entry which is preliminary data.</text>
</comment>
<feature type="domain" description="PG-1098 ferredoxin-like" evidence="2">
    <location>
        <begin position="396"/>
        <end position="439"/>
    </location>
</feature>
<name>A0AAW5ZX35_9BIFI</name>
<evidence type="ECO:0000313" key="4">
    <source>
        <dbReference type="Proteomes" id="UP001211105"/>
    </source>
</evidence>
<dbReference type="Gene3D" id="3.40.50.150">
    <property type="entry name" value="Vaccinia Virus protein VP39"/>
    <property type="match status" value="1"/>
</dbReference>
<dbReference type="GO" id="GO:0032259">
    <property type="term" value="P:methylation"/>
    <property type="evidence" value="ECO:0007669"/>
    <property type="project" value="UniProtKB-KW"/>
</dbReference>